<dbReference type="HOGENOM" id="CLU_1435367_0_0_1"/>
<feature type="repeat" description="ANK" evidence="3">
    <location>
        <begin position="43"/>
        <end position="75"/>
    </location>
</feature>
<dbReference type="GeneID" id="19328056"/>
<dbReference type="PRINTS" id="PR01415">
    <property type="entry name" value="ANKYRIN"/>
</dbReference>
<dbReference type="InterPro" id="IPR036770">
    <property type="entry name" value="Ankyrin_rpt-contain_sf"/>
</dbReference>
<evidence type="ECO:0000256" key="2">
    <source>
        <dbReference type="ARBA" id="ARBA00023043"/>
    </source>
</evidence>
<dbReference type="InterPro" id="IPR002110">
    <property type="entry name" value="Ankyrin_rpt"/>
</dbReference>
<dbReference type="Pfam" id="PF12796">
    <property type="entry name" value="Ank_2"/>
    <property type="match status" value="1"/>
</dbReference>
<protein>
    <submittedName>
        <fullName evidence="4">Putative ankyrin repeat domain protein</fullName>
    </submittedName>
</protein>
<dbReference type="AlphaFoldDB" id="R8BD25"/>
<keyword evidence="1" id="KW-0677">Repeat</keyword>
<accession>R8BD25</accession>
<name>R8BD25_PHAM7</name>
<dbReference type="SMART" id="SM00248">
    <property type="entry name" value="ANK"/>
    <property type="match status" value="4"/>
</dbReference>
<evidence type="ECO:0000256" key="3">
    <source>
        <dbReference type="PROSITE-ProRule" id="PRU00023"/>
    </source>
</evidence>
<keyword evidence="2 3" id="KW-0040">ANK repeat</keyword>
<sequence length="189" mass="20525">MMNINAENNMKRTPLHLACNGGHLSTANLLLTNGADVNHYDVIKWTPLNWAIVRNHTHLAEVLVASGAEVNPQSGLSRCALYLAAENGLPGTVRLLLSRGANVEGHANPVGVKRPLLGAVDFQKNVRAETRLDIVKQLVDAGADIGAKDERQKTAADRVREKAPTMSPQLFERFMALLSFESDADIIKA</sequence>
<evidence type="ECO:0000313" key="5">
    <source>
        <dbReference type="Proteomes" id="UP000014074"/>
    </source>
</evidence>
<dbReference type="Proteomes" id="UP000014074">
    <property type="component" value="Unassembled WGS sequence"/>
</dbReference>
<feature type="repeat" description="ANK" evidence="3">
    <location>
        <begin position="76"/>
        <end position="108"/>
    </location>
</feature>
<dbReference type="KEGG" id="tmn:UCRPA7_7309"/>
<dbReference type="Pfam" id="PF00023">
    <property type="entry name" value="Ank"/>
    <property type="match status" value="1"/>
</dbReference>
<dbReference type="PROSITE" id="PS50088">
    <property type="entry name" value="ANK_REPEAT"/>
    <property type="match status" value="3"/>
</dbReference>
<dbReference type="EMBL" id="KB933277">
    <property type="protein sequence ID" value="EON97195.1"/>
    <property type="molecule type" value="Genomic_DNA"/>
</dbReference>
<dbReference type="InterPro" id="IPR050745">
    <property type="entry name" value="Multifunctional_regulatory"/>
</dbReference>
<dbReference type="Gene3D" id="1.25.40.20">
    <property type="entry name" value="Ankyrin repeat-containing domain"/>
    <property type="match status" value="2"/>
</dbReference>
<feature type="repeat" description="ANK" evidence="3">
    <location>
        <begin position="10"/>
        <end position="42"/>
    </location>
</feature>
<evidence type="ECO:0000313" key="4">
    <source>
        <dbReference type="EMBL" id="EON97195.1"/>
    </source>
</evidence>
<dbReference type="OrthoDB" id="341259at2759"/>
<evidence type="ECO:0000256" key="1">
    <source>
        <dbReference type="ARBA" id="ARBA00022737"/>
    </source>
</evidence>
<organism evidence="4 5">
    <name type="scientific">Phaeoacremonium minimum (strain UCR-PA7)</name>
    <name type="common">Esca disease fungus</name>
    <name type="synonym">Togninia minima</name>
    <dbReference type="NCBI Taxonomy" id="1286976"/>
    <lineage>
        <taxon>Eukaryota</taxon>
        <taxon>Fungi</taxon>
        <taxon>Dikarya</taxon>
        <taxon>Ascomycota</taxon>
        <taxon>Pezizomycotina</taxon>
        <taxon>Sordariomycetes</taxon>
        <taxon>Sordariomycetidae</taxon>
        <taxon>Togniniales</taxon>
        <taxon>Togniniaceae</taxon>
        <taxon>Phaeoacremonium</taxon>
    </lineage>
</organism>
<reference evidence="5" key="1">
    <citation type="journal article" date="2013" name="Genome Announc.">
        <title>Draft genome sequence of the ascomycete Phaeoacremonium aleophilum strain UCR-PA7, a causal agent of the esca disease complex in grapevines.</title>
        <authorList>
            <person name="Blanco-Ulate B."/>
            <person name="Rolshausen P."/>
            <person name="Cantu D."/>
        </authorList>
    </citation>
    <scope>NUCLEOTIDE SEQUENCE [LARGE SCALE GENOMIC DNA]</scope>
    <source>
        <strain evidence="5">UCR-PA7</strain>
    </source>
</reference>
<keyword evidence="5" id="KW-1185">Reference proteome</keyword>
<dbReference type="PROSITE" id="PS50297">
    <property type="entry name" value="ANK_REP_REGION"/>
    <property type="match status" value="1"/>
</dbReference>
<dbReference type="RefSeq" id="XP_007918032.1">
    <property type="nucleotide sequence ID" value="XM_007919841.1"/>
</dbReference>
<dbReference type="PANTHER" id="PTHR24189:SF50">
    <property type="entry name" value="ANKYRIN REPEAT AND SOCS BOX PROTEIN 2"/>
    <property type="match status" value="1"/>
</dbReference>
<gene>
    <name evidence="4" type="ORF">UCRPA7_7309</name>
</gene>
<proteinExistence type="predicted"/>
<dbReference type="SUPFAM" id="SSF48403">
    <property type="entry name" value="Ankyrin repeat"/>
    <property type="match status" value="1"/>
</dbReference>
<dbReference type="PANTHER" id="PTHR24189">
    <property type="entry name" value="MYOTROPHIN"/>
    <property type="match status" value="1"/>
</dbReference>